<dbReference type="InterPro" id="IPR051269">
    <property type="entry name" value="Fe-S_cluster_ET"/>
</dbReference>
<evidence type="ECO:0000313" key="10">
    <source>
        <dbReference type="Proteomes" id="UP001589627"/>
    </source>
</evidence>
<dbReference type="Pfam" id="PF13459">
    <property type="entry name" value="Fer4_15"/>
    <property type="match status" value="1"/>
</dbReference>
<keyword evidence="7" id="KW-0003">3Fe-4S</keyword>
<evidence type="ECO:0000313" key="9">
    <source>
        <dbReference type="EMBL" id="MFB9838053.1"/>
    </source>
</evidence>
<dbReference type="EMBL" id="JBHLZP010000457">
    <property type="protein sequence ID" value="MFB9838053.1"/>
    <property type="molecule type" value="Genomic_DNA"/>
</dbReference>
<dbReference type="SUPFAM" id="SSF54862">
    <property type="entry name" value="4Fe-4S ferredoxins"/>
    <property type="match status" value="1"/>
</dbReference>
<evidence type="ECO:0000256" key="2">
    <source>
        <dbReference type="ARBA" id="ARBA00022448"/>
    </source>
</evidence>
<reference evidence="9 10" key="1">
    <citation type="submission" date="2024-09" db="EMBL/GenBank/DDBJ databases">
        <authorList>
            <person name="Sun Q."/>
            <person name="Mori K."/>
        </authorList>
    </citation>
    <scope>NUCLEOTIDE SEQUENCE [LARGE SCALE GENOMIC DNA]</scope>
    <source>
        <strain evidence="9 10">TBRC 0563</strain>
    </source>
</reference>
<evidence type="ECO:0000256" key="1">
    <source>
        <dbReference type="ARBA" id="ARBA00001927"/>
    </source>
</evidence>
<dbReference type="PANTHER" id="PTHR36923">
    <property type="entry name" value="FERREDOXIN"/>
    <property type="match status" value="1"/>
</dbReference>
<evidence type="ECO:0000256" key="8">
    <source>
        <dbReference type="RuleBase" id="RU368020"/>
    </source>
</evidence>
<dbReference type="InterPro" id="IPR001080">
    <property type="entry name" value="3Fe4S_ferredoxin"/>
</dbReference>
<proteinExistence type="predicted"/>
<feature type="non-terminal residue" evidence="9">
    <location>
        <position position="74"/>
    </location>
</feature>
<dbReference type="PANTHER" id="PTHR36923:SF3">
    <property type="entry name" value="FERREDOXIN"/>
    <property type="match status" value="1"/>
</dbReference>
<evidence type="ECO:0000256" key="5">
    <source>
        <dbReference type="ARBA" id="ARBA00023004"/>
    </source>
</evidence>
<accession>A0ABV5YTT7</accession>
<dbReference type="RefSeq" id="WP_378211026.1">
    <property type="nucleotide sequence ID" value="NZ_JBHLZP010000457.1"/>
</dbReference>
<keyword evidence="2 8" id="KW-0813">Transport</keyword>
<evidence type="ECO:0000256" key="6">
    <source>
        <dbReference type="ARBA" id="ARBA00023014"/>
    </source>
</evidence>
<evidence type="ECO:0000256" key="3">
    <source>
        <dbReference type="ARBA" id="ARBA00022723"/>
    </source>
</evidence>
<protein>
    <recommendedName>
        <fullName evidence="8">Ferredoxin</fullName>
    </recommendedName>
</protein>
<keyword evidence="4 8" id="KW-0249">Electron transport</keyword>
<keyword evidence="6 8" id="KW-0411">Iron-sulfur</keyword>
<keyword evidence="3 8" id="KW-0479">Metal-binding</keyword>
<sequence length="74" mass="8243">MKVVVDLTRCQGYAQCAFAAPDVFTIRGDEALLYDSDPDERQRERVERAAAACPVQAIVLDRQDGRRRAPPTPP</sequence>
<keyword evidence="10" id="KW-1185">Reference proteome</keyword>
<name>A0ABV5YTT7_9ACTN</name>
<comment type="cofactor">
    <cofactor evidence="1">
        <name>[3Fe-4S] cluster</name>
        <dbReference type="ChEBI" id="CHEBI:21137"/>
    </cofactor>
</comment>
<comment type="caution">
    <text evidence="9">The sequence shown here is derived from an EMBL/GenBank/DDBJ whole genome shotgun (WGS) entry which is preliminary data.</text>
</comment>
<dbReference type="Proteomes" id="UP001589627">
    <property type="component" value="Unassembled WGS sequence"/>
</dbReference>
<dbReference type="PRINTS" id="PR00352">
    <property type="entry name" value="3FE4SFRDOXIN"/>
</dbReference>
<evidence type="ECO:0000256" key="7">
    <source>
        <dbReference type="ARBA" id="ARBA00023291"/>
    </source>
</evidence>
<evidence type="ECO:0000256" key="4">
    <source>
        <dbReference type="ARBA" id="ARBA00022982"/>
    </source>
</evidence>
<dbReference type="Gene3D" id="3.30.70.20">
    <property type="match status" value="1"/>
</dbReference>
<comment type="function">
    <text evidence="8">Ferredoxins are iron-sulfur proteins that transfer electrons in a wide variety of metabolic reactions.</text>
</comment>
<keyword evidence="5 8" id="KW-0408">Iron</keyword>
<gene>
    <name evidence="9" type="ORF">ACFFNX_38415</name>
</gene>
<organism evidence="9 10">
    <name type="scientific">Actinoallomurus acaciae</name>
    <dbReference type="NCBI Taxonomy" id="502577"/>
    <lineage>
        <taxon>Bacteria</taxon>
        <taxon>Bacillati</taxon>
        <taxon>Actinomycetota</taxon>
        <taxon>Actinomycetes</taxon>
        <taxon>Streptosporangiales</taxon>
        <taxon>Thermomonosporaceae</taxon>
        <taxon>Actinoallomurus</taxon>
    </lineage>
</organism>